<reference evidence="3" key="1">
    <citation type="submission" date="2023-02" db="EMBL/GenBank/DDBJ databases">
        <title>Genome of toxic invasive species Heracleum sosnowskyi carries increased number of genes despite the absence of recent whole-genome duplications.</title>
        <authorList>
            <person name="Schelkunov M."/>
            <person name="Shtratnikova V."/>
            <person name="Makarenko M."/>
            <person name="Klepikova A."/>
            <person name="Omelchenko D."/>
            <person name="Novikova G."/>
            <person name="Obukhova E."/>
            <person name="Bogdanov V."/>
            <person name="Penin A."/>
            <person name="Logacheva M."/>
        </authorList>
    </citation>
    <scope>NUCLEOTIDE SEQUENCE</scope>
    <source>
        <strain evidence="3">Hsosn_3</strain>
        <tissue evidence="3">Leaf</tissue>
    </source>
</reference>
<evidence type="ECO:0000313" key="4">
    <source>
        <dbReference type="Proteomes" id="UP001237642"/>
    </source>
</evidence>
<organism evidence="3 4">
    <name type="scientific">Heracleum sosnowskyi</name>
    <dbReference type="NCBI Taxonomy" id="360622"/>
    <lineage>
        <taxon>Eukaryota</taxon>
        <taxon>Viridiplantae</taxon>
        <taxon>Streptophyta</taxon>
        <taxon>Embryophyta</taxon>
        <taxon>Tracheophyta</taxon>
        <taxon>Spermatophyta</taxon>
        <taxon>Magnoliopsida</taxon>
        <taxon>eudicotyledons</taxon>
        <taxon>Gunneridae</taxon>
        <taxon>Pentapetalae</taxon>
        <taxon>asterids</taxon>
        <taxon>campanulids</taxon>
        <taxon>Apiales</taxon>
        <taxon>Apiaceae</taxon>
        <taxon>Apioideae</taxon>
        <taxon>apioid superclade</taxon>
        <taxon>Tordylieae</taxon>
        <taxon>Tordyliinae</taxon>
        <taxon>Heracleum</taxon>
    </lineage>
</organism>
<dbReference type="Proteomes" id="UP001237642">
    <property type="component" value="Unassembled WGS sequence"/>
</dbReference>
<name>A0AAD8HR95_9APIA</name>
<dbReference type="CDD" id="cd04465">
    <property type="entry name" value="S1_RPS1_repeat_ec2_hs2"/>
    <property type="match status" value="1"/>
</dbReference>
<dbReference type="EMBL" id="JAUIZM010000008">
    <property type="protein sequence ID" value="KAK1371411.1"/>
    <property type="molecule type" value="Genomic_DNA"/>
</dbReference>
<reference evidence="3" key="2">
    <citation type="submission" date="2023-05" db="EMBL/GenBank/DDBJ databases">
        <authorList>
            <person name="Schelkunov M.I."/>
        </authorList>
    </citation>
    <scope>NUCLEOTIDE SEQUENCE</scope>
    <source>
        <strain evidence="3">Hsosn_3</strain>
        <tissue evidence="3">Leaf</tissue>
    </source>
</reference>
<evidence type="ECO:0000313" key="3">
    <source>
        <dbReference type="EMBL" id="KAK1371411.1"/>
    </source>
</evidence>
<gene>
    <name evidence="3" type="ORF">POM88_037503</name>
</gene>
<evidence type="ECO:0000259" key="2">
    <source>
        <dbReference type="PROSITE" id="PS50126"/>
    </source>
</evidence>
<dbReference type="PANTHER" id="PTHR15838:SF3">
    <property type="entry name" value="PROTEIN PIGMENT DEFECTIVE 338, CHLOROPLASTIC"/>
    <property type="match status" value="1"/>
</dbReference>
<dbReference type="InterPro" id="IPR012340">
    <property type="entry name" value="NA-bd_OB-fold"/>
</dbReference>
<proteinExistence type="predicted"/>
<sequence>MQVLLHPCNSFTFLIPPLPLHNFIIYNLATPTFSLPSFSSPKTSNSRTGFCQSLYFVTKYAISRPTHVSFCSKGEILEDFTTTHLSKYLNFDRNGVVEELELQNKPSPMPVIDEVVVEVEEEPKKLDRDEVLEPFLRFFKPRDTGEKVSDLDELEVSSEESESDEVEEEGDVVGFECYDPKPGDFVVGVVVSGNENKIDVNIGADVLGIMLKKDVLPLFDKELDYLLCDIEKDADDFMVKGRMGIVKNEDLGSGEIVGPGRPVVEPGTLLFAEVLGRTLSGKPLISTRRYFRRLAWHRVRQIKQFNEPIEVKITEWNSNGLLTRIEGLRAFLPKAELVNRTSTFTELKENVGRCIHVQVTRINESTNDLVLSEKEAWSLLHLKEGTLLDGTVKKIFPYGAQIRIGDSNRSGLLHISNITRERVSSVGDLLAVDEKVKVLVIKSMFPGKISLSTAELESEAGLFVSNKERVFSEAEMMAKKYRQKLPKVSTARELEETFPDDTLPYEDEEKLFSNWTWFEFQRDDKSSDSTQES</sequence>
<keyword evidence="3" id="KW-0689">Ribosomal protein</keyword>
<dbReference type="GO" id="GO:0005840">
    <property type="term" value="C:ribosome"/>
    <property type="evidence" value="ECO:0007669"/>
    <property type="project" value="UniProtKB-KW"/>
</dbReference>
<accession>A0AAD8HR95</accession>
<dbReference type="PANTHER" id="PTHR15838">
    <property type="entry name" value="NUCLEOLAR PROTEIN OF 40 KDA"/>
    <property type="match status" value="1"/>
</dbReference>
<feature type="domain" description="S1 motif" evidence="2">
    <location>
        <begin position="385"/>
        <end position="454"/>
    </location>
</feature>
<keyword evidence="3" id="KW-0687">Ribonucleoprotein</keyword>
<dbReference type="AlphaFoldDB" id="A0AAD8HR95"/>
<dbReference type="GO" id="GO:0003723">
    <property type="term" value="F:RNA binding"/>
    <property type="evidence" value="ECO:0007669"/>
    <property type="project" value="TreeGrafter"/>
</dbReference>
<dbReference type="Gene3D" id="2.40.50.140">
    <property type="entry name" value="Nucleic acid-binding proteins"/>
    <property type="match status" value="1"/>
</dbReference>
<dbReference type="SUPFAM" id="SSF50249">
    <property type="entry name" value="Nucleic acid-binding proteins"/>
    <property type="match status" value="3"/>
</dbReference>
<evidence type="ECO:0000256" key="1">
    <source>
        <dbReference type="SAM" id="MobiDB-lite"/>
    </source>
</evidence>
<dbReference type="InterPro" id="IPR003029">
    <property type="entry name" value="S1_domain"/>
</dbReference>
<feature type="domain" description="S1 motif" evidence="2">
    <location>
        <begin position="306"/>
        <end position="374"/>
    </location>
</feature>
<dbReference type="Pfam" id="PF00575">
    <property type="entry name" value="S1"/>
    <property type="match status" value="1"/>
</dbReference>
<feature type="compositionally biased region" description="Acidic residues" evidence="1">
    <location>
        <begin position="151"/>
        <end position="170"/>
    </location>
</feature>
<comment type="caution">
    <text evidence="3">The sequence shown here is derived from an EMBL/GenBank/DDBJ whole genome shotgun (WGS) entry which is preliminary data.</text>
</comment>
<feature type="region of interest" description="Disordered" evidence="1">
    <location>
        <begin position="149"/>
        <end position="170"/>
    </location>
</feature>
<dbReference type="GO" id="GO:0043489">
    <property type="term" value="P:RNA stabilization"/>
    <property type="evidence" value="ECO:0007669"/>
    <property type="project" value="TreeGrafter"/>
</dbReference>
<dbReference type="PROSITE" id="PS50126">
    <property type="entry name" value="S1"/>
    <property type="match status" value="2"/>
</dbReference>
<dbReference type="SMART" id="SM00316">
    <property type="entry name" value="S1"/>
    <property type="match status" value="2"/>
</dbReference>
<keyword evidence="4" id="KW-1185">Reference proteome</keyword>
<protein>
    <submittedName>
        <fullName evidence="3">30s ribosomal protein s1, chloroplastic</fullName>
    </submittedName>
</protein>